<accession>A0A7K3PV63</accession>
<dbReference type="EMBL" id="JAAGMA010000920">
    <property type="protein sequence ID" value="NEB13874.1"/>
    <property type="molecule type" value="Genomic_DNA"/>
</dbReference>
<protein>
    <submittedName>
        <fullName evidence="2">Uncharacterized protein</fullName>
    </submittedName>
</protein>
<dbReference type="Proteomes" id="UP000470446">
    <property type="component" value="Unassembled WGS sequence"/>
</dbReference>
<feature type="region of interest" description="Disordered" evidence="1">
    <location>
        <begin position="1"/>
        <end position="20"/>
    </location>
</feature>
<proteinExistence type="predicted"/>
<gene>
    <name evidence="2" type="ORF">G3I32_34400</name>
</gene>
<sequence>MRAVGIDASQAVGEEGDEPVGGLRVAADPVEDPPVVHPGFEGADQVGEGAGIAMVGQGHDRLLVGLAYEGVVGRPDVRTVGGAQGGHDLGPVGGGRSIGHAEQERQAHGGARVDGALVVGLRTELLKRLGPYRDVRDSMFWRWPGTPHT</sequence>
<evidence type="ECO:0000313" key="2">
    <source>
        <dbReference type="EMBL" id="NEB13874.1"/>
    </source>
</evidence>
<comment type="caution">
    <text evidence="2">The sequence shown here is derived from an EMBL/GenBank/DDBJ whole genome shotgun (WGS) entry which is preliminary data.</text>
</comment>
<dbReference type="RefSeq" id="WP_164249753.1">
    <property type="nucleotide sequence ID" value="NZ_JAAGMA010000920.1"/>
</dbReference>
<organism evidence="2 3">
    <name type="scientific">Streptomyces coelicoflavus</name>
    <dbReference type="NCBI Taxonomy" id="285562"/>
    <lineage>
        <taxon>Bacteria</taxon>
        <taxon>Bacillati</taxon>
        <taxon>Actinomycetota</taxon>
        <taxon>Actinomycetes</taxon>
        <taxon>Kitasatosporales</taxon>
        <taxon>Streptomycetaceae</taxon>
        <taxon>Streptomyces</taxon>
    </lineage>
</organism>
<evidence type="ECO:0000313" key="3">
    <source>
        <dbReference type="Proteomes" id="UP000470446"/>
    </source>
</evidence>
<reference evidence="2 3" key="1">
    <citation type="submission" date="2020-01" db="EMBL/GenBank/DDBJ databases">
        <title>Insect and environment-associated Actinomycetes.</title>
        <authorList>
            <person name="Currrie C."/>
            <person name="Chevrette M."/>
            <person name="Carlson C."/>
            <person name="Stubbendieck R."/>
            <person name="Wendt-Pienkowski E."/>
        </authorList>
    </citation>
    <scope>NUCLEOTIDE SEQUENCE [LARGE SCALE GENOMIC DNA]</scope>
    <source>
        <strain evidence="2 3">SID14163</strain>
    </source>
</reference>
<name>A0A7K3PV63_9ACTN</name>
<dbReference type="AlphaFoldDB" id="A0A7K3PV63"/>
<evidence type="ECO:0000256" key="1">
    <source>
        <dbReference type="SAM" id="MobiDB-lite"/>
    </source>
</evidence>